<sequence>MTQEQRDGLNDAALALTEPIIEELLKDISRRIKKAGAITDTAEYEIYRAQALGESKTALTEAIAHQLEISEEVIDTLLDYVVDNSARFEDSEYLKQLSEGYAEVMKTRTAEQLKNLWATAPDGKTVPIQDAYAKALDFAFRQTATGALDLNTAIRRAVGPLAKRGLRTIEQKNGRSVGIEYACRRYLMDQMGQLDNAIQQQNHDRLGCDGWEISAHAACAPDHEPIQGRQFTDEEFEALNASLQRPIGRLNCRHVADPVLIGVDTPVYSDEELTQMVADNEKGVTYNGKHYTLYGAGQEQAAIENAIRQMRRQVLCDEESGSDDLQKHQIRLRVLQSEYSRFCRATGRRTRTERLYTAGFGRSQASKAVWAYRKKSEMYADELIKVHEVTQESIDNIPTIKLEGMTPQQAENLREAHKTLLSALKGKSAGMEVGASFAQDCIVRPNDVIIGKTEGYVRLRTHTDSIGTMHTHPTGTPFSIDDVSAFLMDEKLQLATVVGNDGSVFVLRKKQDYDAASVIHLWGQLEKEMPDWKSSAEKLLAIRRRFLKEMGAYGFEYQEFRAQRR</sequence>
<name>D1PRG6_9FIRM</name>
<evidence type="ECO:0000313" key="2">
    <source>
        <dbReference type="Proteomes" id="UP000003438"/>
    </source>
</evidence>
<keyword evidence="2" id="KW-1185">Reference proteome</keyword>
<dbReference type="GO" id="GO:0005198">
    <property type="term" value="F:structural molecule activity"/>
    <property type="evidence" value="ECO:0007669"/>
    <property type="project" value="InterPro"/>
</dbReference>
<reference evidence="1" key="1">
    <citation type="submission" date="2009-12" db="EMBL/GenBank/DDBJ databases">
        <authorList>
            <person name="Weinstock G."/>
            <person name="Sodergren E."/>
            <person name="Clifton S."/>
            <person name="Fulton L."/>
            <person name="Fulton B."/>
            <person name="Courtney L."/>
            <person name="Fronick C."/>
            <person name="Harrison M."/>
            <person name="Strong C."/>
            <person name="Farmer C."/>
            <person name="Delahaunty K."/>
            <person name="Markovic C."/>
            <person name="Hall O."/>
            <person name="Minx P."/>
            <person name="Tomlinson C."/>
            <person name="Mitreva M."/>
            <person name="Nelson J."/>
            <person name="Hou S."/>
            <person name="Wollam A."/>
            <person name="Pepin K.H."/>
            <person name="Johnson M."/>
            <person name="Bhonagiri V."/>
            <person name="Nash W.E."/>
            <person name="Warren W."/>
            <person name="Chinwalla A."/>
            <person name="Mardis E.R."/>
            <person name="Wilson R.K."/>
        </authorList>
    </citation>
    <scope>NUCLEOTIDE SEQUENCE [LARGE SCALE GENOMIC DNA]</scope>
    <source>
        <strain evidence="1">DSM 15176</strain>
    </source>
</reference>
<dbReference type="STRING" id="411471.SUBVAR_06995"/>
<comment type="caution">
    <text evidence="1">The sequence shown here is derived from an EMBL/GenBank/DDBJ whole genome shotgun (WGS) entry which is preliminary data.</text>
</comment>
<organism evidence="1 2">
    <name type="scientific">Subdoligranulum variabile DSM 15176</name>
    <dbReference type="NCBI Taxonomy" id="411471"/>
    <lineage>
        <taxon>Bacteria</taxon>
        <taxon>Bacillati</taxon>
        <taxon>Bacillota</taxon>
        <taxon>Clostridia</taxon>
        <taxon>Eubacteriales</taxon>
        <taxon>Oscillospiraceae</taxon>
        <taxon>Subdoligranulum</taxon>
    </lineage>
</organism>
<dbReference type="AlphaFoldDB" id="D1PRG6"/>
<dbReference type="EMBL" id="ACBY02000060">
    <property type="protein sequence ID" value="EFB74692.1"/>
    <property type="molecule type" value="Genomic_DNA"/>
</dbReference>
<dbReference type="RefSeq" id="WP_007048344.1">
    <property type="nucleotide sequence ID" value="NZ_GG704771.1"/>
</dbReference>
<dbReference type="Proteomes" id="UP000003438">
    <property type="component" value="Unassembled WGS sequence"/>
</dbReference>
<evidence type="ECO:0000313" key="1">
    <source>
        <dbReference type="EMBL" id="EFB74692.1"/>
    </source>
</evidence>
<dbReference type="HOGENOM" id="CLU_482252_0_0_9"/>
<evidence type="ECO:0008006" key="3">
    <source>
        <dbReference type="Google" id="ProtNLM"/>
    </source>
</evidence>
<dbReference type="Pfam" id="PF06152">
    <property type="entry name" value="Phage_min_cap2"/>
    <property type="match status" value="1"/>
</dbReference>
<protein>
    <recommendedName>
        <fullName evidence="3">Phage minor capsid protein 2</fullName>
    </recommendedName>
</protein>
<dbReference type="InterPro" id="IPR009319">
    <property type="entry name" value="Phage_A118_VSP1"/>
</dbReference>
<dbReference type="eggNOG" id="COG2369">
    <property type="taxonomic scope" value="Bacteria"/>
</dbReference>
<dbReference type="OrthoDB" id="3197444at2"/>
<gene>
    <name evidence="1" type="ORF">SUBVAR_06995</name>
</gene>
<accession>D1PRG6</accession>
<proteinExistence type="predicted"/>